<dbReference type="Gene3D" id="2.60.120.1440">
    <property type="match status" value="1"/>
</dbReference>
<dbReference type="PANTHER" id="PTHR30273">
    <property type="entry name" value="PERIPLASMIC SIGNAL SENSOR AND SIGMA FACTOR ACTIVATOR FECR-RELATED"/>
    <property type="match status" value="1"/>
</dbReference>
<feature type="domain" description="FecR protein" evidence="1">
    <location>
        <begin position="122"/>
        <end position="214"/>
    </location>
</feature>
<dbReference type="GO" id="GO:0016989">
    <property type="term" value="F:sigma factor antagonist activity"/>
    <property type="evidence" value="ECO:0007669"/>
    <property type="project" value="TreeGrafter"/>
</dbReference>
<feature type="domain" description="FecR N-terminal" evidence="2">
    <location>
        <begin position="15"/>
        <end position="57"/>
    </location>
</feature>
<sequence length="327" mass="36127">MPSAASNSISHASLEQAAQWYVQLNDQQVGEHERQRWQAWLAQSGDHQAAWRYVERVGQRFAALQDDQPQAAGLVLRNTARSPITRRQTVKSLLILASGGLLGWNAWRDTSLPDALGRWTADLSTGTGETRESLLSDGSRVWLNALSALNVRFDTTQRLLLLSAGEVLIDTAKDSRRPFLVQTAQGRMRALGTRFSVRQEEQQTLLNVYEGAVEVRTTQGQVHVVEAGRQLAFTQSHLPPSSEAAAGREAWRRGVLLADNLPLGQLIEELSRYRHGHLACDPAIAGLPVMGSFPLKDTDQALHLLEAALPIRVEKTLAWWVSVGPKV</sequence>
<dbReference type="AlphaFoldDB" id="A0A0K1QTP9"/>
<reference evidence="3 4" key="1">
    <citation type="journal article" date="2012" name="J. Bacteriol.">
        <title>Draft genome sequence of the cyanide-utilizing bacterium Pseudomonas fluorescens strain NCIMB 11764.</title>
        <authorList>
            <person name="Vilo C.A."/>
            <person name="Benedik M.J."/>
            <person name="Kunz D.A."/>
            <person name="Dong Q."/>
        </authorList>
    </citation>
    <scope>NUCLEOTIDE SEQUENCE [LARGE SCALE GENOMIC DNA]</scope>
    <source>
        <strain evidence="3 4">NCIMB 11764</strain>
    </source>
</reference>
<dbReference type="InterPro" id="IPR032623">
    <property type="entry name" value="FecR_N"/>
</dbReference>
<dbReference type="PIRSF" id="PIRSF018266">
    <property type="entry name" value="FecR"/>
    <property type="match status" value="1"/>
</dbReference>
<dbReference type="PANTHER" id="PTHR30273:SF2">
    <property type="entry name" value="PROTEIN FECR"/>
    <property type="match status" value="1"/>
</dbReference>
<dbReference type="Pfam" id="PF04773">
    <property type="entry name" value="FecR"/>
    <property type="match status" value="1"/>
</dbReference>
<dbReference type="InterPro" id="IPR006860">
    <property type="entry name" value="FecR"/>
</dbReference>
<organism evidence="3 4">
    <name type="scientific">Pseudomonas fluorescens NCIMB 11764</name>
    <dbReference type="NCBI Taxonomy" id="1221522"/>
    <lineage>
        <taxon>Bacteria</taxon>
        <taxon>Pseudomonadati</taxon>
        <taxon>Pseudomonadota</taxon>
        <taxon>Gammaproteobacteria</taxon>
        <taxon>Pseudomonadales</taxon>
        <taxon>Pseudomonadaceae</taxon>
        <taxon>Pseudomonas</taxon>
    </lineage>
</organism>
<evidence type="ECO:0000259" key="2">
    <source>
        <dbReference type="Pfam" id="PF16220"/>
    </source>
</evidence>
<dbReference type="EMBL" id="CP010945">
    <property type="protein sequence ID" value="AKV09121.1"/>
    <property type="molecule type" value="Genomic_DNA"/>
</dbReference>
<evidence type="ECO:0000313" key="3">
    <source>
        <dbReference type="EMBL" id="AKV09121.1"/>
    </source>
</evidence>
<proteinExistence type="predicted"/>
<evidence type="ECO:0000313" key="4">
    <source>
        <dbReference type="Proteomes" id="UP000017175"/>
    </source>
</evidence>
<accession>A0A0K1QTP9</accession>
<dbReference type="eggNOG" id="COG3712">
    <property type="taxonomic scope" value="Bacteria"/>
</dbReference>
<dbReference type="OrthoDB" id="1099576at2"/>
<dbReference type="Proteomes" id="UP000017175">
    <property type="component" value="Chromosome"/>
</dbReference>
<dbReference type="Pfam" id="PF16220">
    <property type="entry name" value="DUF4880"/>
    <property type="match status" value="1"/>
</dbReference>
<protein>
    <submittedName>
        <fullName evidence="3">Iron dicitrate transport regulator FecR</fullName>
    </submittedName>
</protein>
<dbReference type="RefSeq" id="WP_017338248.1">
    <property type="nucleotide sequence ID" value="NZ_CP010945.1"/>
</dbReference>
<name>A0A0K1QTP9_PSEFL</name>
<dbReference type="InterPro" id="IPR012373">
    <property type="entry name" value="Ferrdict_sens_TM"/>
</dbReference>
<gene>
    <name evidence="3" type="ORF">B723_23110</name>
</gene>
<evidence type="ECO:0000259" key="1">
    <source>
        <dbReference type="Pfam" id="PF04773"/>
    </source>
</evidence>